<feature type="compositionally biased region" description="Basic and acidic residues" evidence="4">
    <location>
        <begin position="172"/>
        <end position="181"/>
    </location>
</feature>
<dbReference type="EMBL" id="JH992980">
    <property type="protein sequence ID" value="EKX49924.1"/>
    <property type="molecule type" value="Genomic_DNA"/>
</dbReference>
<gene>
    <name evidence="7" type="ORF">GUITHDRAFT_161977</name>
</gene>
<protein>
    <recommendedName>
        <fullName evidence="10">Nin one binding (NOB1) Zn-ribbon-like domain-containing protein</fullName>
    </recommendedName>
</protein>
<dbReference type="Pfam" id="PF17146">
    <property type="entry name" value="PIN_6"/>
    <property type="match status" value="1"/>
</dbReference>
<dbReference type="STRING" id="905079.L1JNS0"/>
<proteinExistence type="predicted"/>
<dbReference type="Pfam" id="PF08772">
    <property type="entry name" value="Zn_ribbon_NOB1"/>
    <property type="match status" value="1"/>
</dbReference>
<evidence type="ECO:0000259" key="5">
    <source>
        <dbReference type="Pfam" id="PF08772"/>
    </source>
</evidence>
<dbReference type="Gene3D" id="3.40.50.1010">
    <property type="entry name" value="5'-nuclease"/>
    <property type="match status" value="1"/>
</dbReference>
<dbReference type="SUPFAM" id="SSF144206">
    <property type="entry name" value="NOB1 zinc finger-like"/>
    <property type="match status" value="1"/>
</dbReference>
<keyword evidence="2" id="KW-0479">Metal-binding</keyword>
<dbReference type="InterPro" id="IPR033411">
    <property type="entry name" value="Ribonuclease_PIN"/>
</dbReference>
<organism evidence="7">
    <name type="scientific">Guillardia theta (strain CCMP2712)</name>
    <name type="common">Cryptophyte</name>
    <dbReference type="NCBI Taxonomy" id="905079"/>
    <lineage>
        <taxon>Eukaryota</taxon>
        <taxon>Cryptophyceae</taxon>
        <taxon>Pyrenomonadales</taxon>
        <taxon>Geminigeraceae</taxon>
        <taxon>Guillardia</taxon>
    </lineage>
</organism>
<dbReference type="InterPro" id="IPR039907">
    <property type="entry name" value="NOB1"/>
</dbReference>
<dbReference type="GeneID" id="17306607"/>
<evidence type="ECO:0000256" key="4">
    <source>
        <dbReference type="SAM" id="MobiDB-lite"/>
    </source>
</evidence>
<dbReference type="PANTHER" id="PTHR12814">
    <property type="entry name" value="RNA-BINDING PROTEIN NOB1"/>
    <property type="match status" value="1"/>
</dbReference>
<sequence length="398" mass="43095">MATWADKLRAGKEEERKGEESAEAGDGSLSKQVHSVAGASHVEGSLDGGEAPCSDAKEARHGSSADGSPRAEPPSGKKVVLDSGMLIKGERIDKLGEHFWTVKEVLAEVREVDPSALAFVSKFSKLTGDFSRLSNTDLKVMALTYQLEKEFYGTSHLNEAPKPMRPANVGSEEVKTPKEENATNETADCDSANGAESENGDGSSGHRQGNKQQAPSLPGWYEGTDDDEGWITPDNVASFSVNGKCVEDDSDANVACATLDGAMQNVLLQIGLRVVNGEGLVVKNVKQFVQKCHACFKICHDNTKMFCPSCGNATLMRVSMWVQADGRVTFSKGIKNFNLRGTKYSLPKPKQGRGKDDLVLREDQLISSAHRQRKPKMVVDDDGFTTLAPRDNYKAVNI</sequence>
<dbReference type="GO" id="GO:0016787">
    <property type="term" value="F:hydrolase activity"/>
    <property type="evidence" value="ECO:0007669"/>
    <property type="project" value="UniProtKB-KW"/>
</dbReference>
<reference evidence="8" key="3">
    <citation type="submission" date="2016-03" db="UniProtKB">
        <authorList>
            <consortium name="EnsemblProtists"/>
        </authorList>
    </citation>
    <scope>IDENTIFICATION</scope>
</reference>
<dbReference type="GO" id="GO:0004521">
    <property type="term" value="F:RNA endonuclease activity"/>
    <property type="evidence" value="ECO:0007669"/>
    <property type="project" value="TreeGrafter"/>
</dbReference>
<evidence type="ECO:0000313" key="8">
    <source>
        <dbReference type="EnsemblProtists" id="EKX49924"/>
    </source>
</evidence>
<keyword evidence="3" id="KW-0378">Hydrolase</keyword>
<keyword evidence="9" id="KW-1185">Reference proteome</keyword>
<dbReference type="GO" id="GO:0046872">
    <property type="term" value="F:metal ion binding"/>
    <property type="evidence" value="ECO:0007669"/>
    <property type="project" value="UniProtKB-KW"/>
</dbReference>
<evidence type="ECO:0000256" key="3">
    <source>
        <dbReference type="ARBA" id="ARBA00022801"/>
    </source>
</evidence>
<reference evidence="7 9" key="1">
    <citation type="journal article" date="2012" name="Nature">
        <title>Algal genomes reveal evolutionary mosaicism and the fate of nucleomorphs.</title>
        <authorList>
            <consortium name="DOE Joint Genome Institute"/>
            <person name="Curtis B.A."/>
            <person name="Tanifuji G."/>
            <person name="Burki F."/>
            <person name="Gruber A."/>
            <person name="Irimia M."/>
            <person name="Maruyama S."/>
            <person name="Arias M.C."/>
            <person name="Ball S.G."/>
            <person name="Gile G.H."/>
            <person name="Hirakawa Y."/>
            <person name="Hopkins J.F."/>
            <person name="Kuo A."/>
            <person name="Rensing S.A."/>
            <person name="Schmutz J."/>
            <person name="Symeonidi A."/>
            <person name="Elias M."/>
            <person name="Eveleigh R.J."/>
            <person name="Herman E.K."/>
            <person name="Klute M.J."/>
            <person name="Nakayama T."/>
            <person name="Obornik M."/>
            <person name="Reyes-Prieto A."/>
            <person name="Armbrust E.V."/>
            <person name="Aves S.J."/>
            <person name="Beiko R.G."/>
            <person name="Coutinho P."/>
            <person name="Dacks J.B."/>
            <person name="Durnford D.G."/>
            <person name="Fast N.M."/>
            <person name="Green B.R."/>
            <person name="Grisdale C.J."/>
            <person name="Hempel F."/>
            <person name="Henrissat B."/>
            <person name="Hoppner M.P."/>
            <person name="Ishida K."/>
            <person name="Kim E."/>
            <person name="Koreny L."/>
            <person name="Kroth P.G."/>
            <person name="Liu Y."/>
            <person name="Malik S.B."/>
            <person name="Maier U.G."/>
            <person name="McRose D."/>
            <person name="Mock T."/>
            <person name="Neilson J.A."/>
            <person name="Onodera N.T."/>
            <person name="Poole A.M."/>
            <person name="Pritham E.J."/>
            <person name="Richards T.A."/>
            <person name="Rocap G."/>
            <person name="Roy S.W."/>
            <person name="Sarai C."/>
            <person name="Schaack S."/>
            <person name="Shirato S."/>
            <person name="Slamovits C.H."/>
            <person name="Spencer D.F."/>
            <person name="Suzuki S."/>
            <person name="Worden A.Z."/>
            <person name="Zauner S."/>
            <person name="Barry K."/>
            <person name="Bell C."/>
            <person name="Bharti A.K."/>
            <person name="Crow J.A."/>
            <person name="Grimwood J."/>
            <person name="Kramer R."/>
            <person name="Lindquist E."/>
            <person name="Lucas S."/>
            <person name="Salamov A."/>
            <person name="McFadden G.I."/>
            <person name="Lane C.E."/>
            <person name="Keeling P.J."/>
            <person name="Gray M.W."/>
            <person name="Grigoriev I.V."/>
            <person name="Archibald J.M."/>
        </authorList>
    </citation>
    <scope>NUCLEOTIDE SEQUENCE</scope>
    <source>
        <strain evidence="7 9">CCMP2712</strain>
    </source>
</reference>
<accession>L1JNS0</accession>
<feature type="compositionally biased region" description="Polar residues" evidence="4">
    <location>
        <begin position="205"/>
        <end position="215"/>
    </location>
</feature>
<evidence type="ECO:0000256" key="1">
    <source>
        <dbReference type="ARBA" id="ARBA00022722"/>
    </source>
</evidence>
<keyword evidence="1" id="KW-0540">Nuclease</keyword>
<feature type="compositionally biased region" description="Basic and acidic residues" evidence="4">
    <location>
        <begin position="1"/>
        <end position="20"/>
    </location>
</feature>
<evidence type="ECO:0000259" key="6">
    <source>
        <dbReference type="Pfam" id="PF17146"/>
    </source>
</evidence>
<evidence type="ECO:0000256" key="2">
    <source>
        <dbReference type="ARBA" id="ARBA00022723"/>
    </source>
</evidence>
<feature type="region of interest" description="Disordered" evidence="4">
    <location>
        <begin position="156"/>
        <end position="227"/>
    </location>
</feature>
<reference evidence="9" key="2">
    <citation type="submission" date="2012-11" db="EMBL/GenBank/DDBJ databases">
        <authorList>
            <person name="Kuo A."/>
            <person name="Curtis B.A."/>
            <person name="Tanifuji G."/>
            <person name="Burki F."/>
            <person name="Gruber A."/>
            <person name="Irimia M."/>
            <person name="Maruyama S."/>
            <person name="Arias M.C."/>
            <person name="Ball S.G."/>
            <person name="Gile G.H."/>
            <person name="Hirakawa Y."/>
            <person name="Hopkins J.F."/>
            <person name="Rensing S.A."/>
            <person name="Schmutz J."/>
            <person name="Symeonidi A."/>
            <person name="Elias M."/>
            <person name="Eveleigh R.J."/>
            <person name="Herman E.K."/>
            <person name="Klute M.J."/>
            <person name="Nakayama T."/>
            <person name="Obornik M."/>
            <person name="Reyes-Prieto A."/>
            <person name="Armbrust E.V."/>
            <person name="Aves S.J."/>
            <person name="Beiko R.G."/>
            <person name="Coutinho P."/>
            <person name="Dacks J.B."/>
            <person name="Durnford D.G."/>
            <person name="Fast N.M."/>
            <person name="Green B.R."/>
            <person name="Grisdale C."/>
            <person name="Hempe F."/>
            <person name="Henrissat B."/>
            <person name="Hoppner M.P."/>
            <person name="Ishida K.-I."/>
            <person name="Kim E."/>
            <person name="Koreny L."/>
            <person name="Kroth P.G."/>
            <person name="Liu Y."/>
            <person name="Malik S.-B."/>
            <person name="Maier U.G."/>
            <person name="McRose D."/>
            <person name="Mock T."/>
            <person name="Neilson J.A."/>
            <person name="Onodera N.T."/>
            <person name="Poole A.M."/>
            <person name="Pritham E.J."/>
            <person name="Richards T.A."/>
            <person name="Rocap G."/>
            <person name="Roy S.W."/>
            <person name="Sarai C."/>
            <person name="Schaack S."/>
            <person name="Shirato S."/>
            <person name="Slamovits C.H."/>
            <person name="Spencer D.F."/>
            <person name="Suzuki S."/>
            <person name="Worden A.Z."/>
            <person name="Zauner S."/>
            <person name="Barry K."/>
            <person name="Bell C."/>
            <person name="Bharti A.K."/>
            <person name="Crow J.A."/>
            <person name="Grimwood J."/>
            <person name="Kramer R."/>
            <person name="Lindquist E."/>
            <person name="Lucas S."/>
            <person name="Salamov A."/>
            <person name="McFadden G.I."/>
            <person name="Lane C.E."/>
            <person name="Keeling P.J."/>
            <person name="Gray M.W."/>
            <person name="Grigoriev I.V."/>
            <person name="Archibald J.M."/>
        </authorList>
    </citation>
    <scope>NUCLEOTIDE SEQUENCE</scope>
    <source>
        <strain evidence="9">CCMP2712</strain>
    </source>
</reference>
<feature type="domain" description="Ribonuclease PIN" evidence="6">
    <location>
        <begin position="108"/>
        <end position="147"/>
    </location>
</feature>
<dbReference type="OMA" id="DYAMQNT"/>
<dbReference type="Gene3D" id="6.20.210.10">
    <property type="entry name" value="Nin one binding (NOB1), Zn-ribbon-like"/>
    <property type="match status" value="1"/>
</dbReference>
<name>L1JNS0_GUITC</name>
<dbReference type="HOGENOM" id="CLU_024666_2_0_1"/>
<dbReference type="GO" id="GO:0030490">
    <property type="term" value="P:maturation of SSU-rRNA"/>
    <property type="evidence" value="ECO:0007669"/>
    <property type="project" value="TreeGrafter"/>
</dbReference>
<dbReference type="PaxDb" id="55529-EKX49924"/>
<dbReference type="InterPro" id="IPR014881">
    <property type="entry name" value="NOB1_Zn-bd"/>
</dbReference>
<dbReference type="OrthoDB" id="446759at2759"/>
<dbReference type="InterPro" id="IPR036283">
    <property type="entry name" value="NOB1_Zf-like_sf"/>
</dbReference>
<dbReference type="PANTHER" id="PTHR12814:SF2">
    <property type="entry name" value="RNA-BINDING PROTEIN NOB1"/>
    <property type="match status" value="1"/>
</dbReference>
<dbReference type="eggNOG" id="KOG2463">
    <property type="taxonomic scope" value="Eukaryota"/>
</dbReference>
<feature type="region of interest" description="Disordered" evidence="4">
    <location>
        <begin position="1"/>
        <end position="78"/>
    </location>
</feature>
<evidence type="ECO:0008006" key="10">
    <source>
        <dbReference type="Google" id="ProtNLM"/>
    </source>
</evidence>
<dbReference type="Proteomes" id="UP000011087">
    <property type="component" value="Unassembled WGS sequence"/>
</dbReference>
<dbReference type="CDD" id="cd09876">
    <property type="entry name" value="PIN_Nob1-like"/>
    <property type="match status" value="1"/>
</dbReference>
<dbReference type="RefSeq" id="XP_005836904.1">
    <property type="nucleotide sequence ID" value="XM_005836847.1"/>
</dbReference>
<dbReference type="EnsemblProtists" id="EKX49924">
    <property type="protein sequence ID" value="EKX49924"/>
    <property type="gene ID" value="GUITHDRAFT_161977"/>
</dbReference>
<feature type="domain" description="Nin one binding (NOB1) Zn-ribbon-like" evidence="5">
    <location>
        <begin position="282"/>
        <end position="352"/>
    </location>
</feature>
<evidence type="ECO:0000313" key="9">
    <source>
        <dbReference type="Proteomes" id="UP000011087"/>
    </source>
</evidence>
<dbReference type="AlphaFoldDB" id="L1JNS0"/>
<dbReference type="KEGG" id="gtt:GUITHDRAFT_161977"/>
<evidence type="ECO:0000313" key="7">
    <source>
        <dbReference type="EMBL" id="EKX49924.1"/>
    </source>
</evidence>
<dbReference type="GO" id="GO:0030688">
    <property type="term" value="C:preribosome, small subunit precursor"/>
    <property type="evidence" value="ECO:0007669"/>
    <property type="project" value="TreeGrafter"/>
</dbReference>